<feature type="domain" description="Protein kinase" evidence="1">
    <location>
        <begin position="12"/>
        <end position="272"/>
    </location>
</feature>
<dbReference type="InterPro" id="IPR011009">
    <property type="entry name" value="Kinase-like_dom_sf"/>
</dbReference>
<dbReference type="PANTHER" id="PTHR37171:SF1">
    <property type="entry name" value="SERINE_THREONINE-PROTEIN KINASE YRZF-RELATED"/>
    <property type="match status" value="1"/>
</dbReference>
<organism evidence="2 3">
    <name type="scientific">Aspergillus niger ATCC 13496</name>
    <dbReference type="NCBI Taxonomy" id="1353008"/>
    <lineage>
        <taxon>Eukaryota</taxon>
        <taxon>Fungi</taxon>
        <taxon>Dikarya</taxon>
        <taxon>Ascomycota</taxon>
        <taxon>Pezizomycotina</taxon>
        <taxon>Eurotiomycetes</taxon>
        <taxon>Eurotiomycetidae</taxon>
        <taxon>Eurotiales</taxon>
        <taxon>Aspergillaceae</taxon>
        <taxon>Aspergillus</taxon>
        <taxon>Aspergillus subgen. Circumdati</taxon>
    </lineage>
</organism>
<dbReference type="PROSITE" id="PS50011">
    <property type="entry name" value="PROTEIN_KINASE_DOM"/>
    <property type="match status" value="1"/>
</dbReference>
<evidence type="ECO:0000313" key="2">
    <source>
        <dbReference type="EMBL" id="RDH19276.1"/>
    </source>
</evidence>
<proteinExistence type="predicted"/>
<dbReference type="InterPro" id="IPR052396">
    <property type="entry name" value="Meiotic_Drive_Suppr_Kinase"/>
</dbReference>
<dbReference type="EMBL" id="KZ851919">
    <property type="protein sequence ID" value="RDH19276.1"/>
    <property type="molecule type" value="Genomic_DNA"/>
</dbReference>
<dbReference type="Proteomes" id="UP000253845">
    <property type="component" value="Unassembled WGS sequence"/>
</dbReference>
<accession>A0A370BUS9</accession>
<reference evidence="2 3" key="1">
    <citation type="submission" date="2018-07" db="EMBL/GenBank/DDBJ databases">
        <title>Section-level genome sequencing of Aspergillus section Nigri to investigate inter- and intra-species variation.</title>
        <authorList>
            <consortium name="DOE Joint Genome Institute"/>
            <person name="Vesth T.C."/>
            <person name="Nybo J.L."/>
            <person name="Theobald S."/>
            <person name="Frisvad J.C."/>
            <person name="Larsen T.O."/>
            <person name="Nielsen K.F."/>
            <person name="Hoof J.B."/>
            <person name="Brandl J."/>
            <person name="Salamov A."/>
            <person name="Riley R."/>
            <person name="Gladden J.M."/>
            <person name="Phatale P."/>
            <person name="Nielsen M.T."/>
            <person name="Lyhne E.K."/>
            <person name="Kogle M.E."/>
            <person name="Strasser K."/>
            <person name="McDonnell E."/>
            <person name="Barry K."/>
            <person name="Clum A."/>
            <person name="Chen C."/>
            <person name="Nolan M."/>
            <person name="Sandor L."/>
            <person name="Kuo A."/>
            <person name="Lipzen A."/>
            <person name="Hainaut M."/>
            <person name="Drula E."/>
            <person name="Tsang A."/>
            <person name="Magnuson J.K."/>
            <person name="Henrissat B."/>
            <person name="Wiebenga A."/>
            <person name="Simmons B.A."/>
            <person name="Makela M.R."/>
            <person name="De vries R.P."/>
            <person name="Grigoriev I.V."/>
            <person name="Mortensen U.H."/>
            <person name="Baker S.E."/>
            <person name="Andersen M.R."/>
        </authorList>
    </citation>
    <scope>NUCLEOTIDE SEQUENCE [LARGE SCALE GENOMIC DNA]</scope>
    <source>
        <strain evidence="2 3">ATCC 13496</strain>
    </source>
</reference>
<dbReference type="GO" id="GO:0005524">
    <property type="term" value="F:ATP binding"/>
    <property type="evidence" value="ECO:0007669"/>
    <property type="project" value="InterPro"/>
</dbReference>
<sequence length="272" mass="31762">MSKEIELNPSEVEFLEKLKESKYSVVFKVRFRERTCVMKVYHDRGPSEWDPPYREVNIFISESTAYHRLQSKGLCQRGVIPDFYGTIRKIQPANWPSLSMFLNDKLPPNAILIEYIPNLQQIDLSNYSPKRLAKFREILDNIHAAGVLHADPKPRNMMVSLSEDDRVLWIDFDSAQTFPEGGDLSPRQRKWIEGEDEMVDYFVDALAKDFEEGKLNRTISYYYEWYCFSQRPKHQNCSTDELSPNGKPCRRDTEKVLFTSITCGMNRAIPDV</sequence>
<dbReference type="AlphaFoldDB" id="A0A370BUS9"/>
<dbReference type="PANTHER" id="PTHR37171">
    <property type="entry name" value="SERINE/THREONINE-PROTEIN KINASE YRZF-RELATED"/>
    <property type="match status" value="1"/>
</dbReference>
<dbReference type="GO" id="GO:0004672">
    <property type="term" value="F:protein kinase activity"/>
    <property type="evidence" value="ECO:0007669"/>
    <property type="project" value="InterPro"/>
</dbReference>
<dbReference type="InterPro" id="IPR000719">
    <property type="entry name" value="Prot_kinase_dom"/>
</dbReference>
<dbReference type="Gene3D" id="1.10.510.10">
    <property type="entry name" value="Transferase(Phosphotransferase) domain 1"/>
    <property type="match status" value="1"/>
</dbReference>
<evidence type="ECO:0000259" key="1">
    <source>
        <dbReference type="PROSITE" id="PS50011"/>
    </source>
</evidence>
<gene>
    <name evidence="2" type="ORF">M747DRAFT_315826</name>
</gene>
<evidence type="ECO:0000313" key="3">
    <source>
        <dbReference type="Proteomes" id="UP000253845"/>
    </source>
</evidence>
<name>A0A370BUS9_ASPNG</name>
<dbReference type="SUPFAM" id="SSF56112">
    <property type="entry name" value="Protein kinase-like (PK-like)"/>
    <property type="match status" value="1"/>
</dbReference>
<protein>
    <recommendedName>
        <fullName evidence="1">Protein kinase domain-containing protein</fullName>
    </recommendedName>
</protein>
<dbReference type="VEuPathDB" id="FungiDB:M747DRAFT_315826"/>